<accession>A0ABV6QDU3</accession>
<evidence type="ECO:0000313" key="2">
    <source>
        <dbReference type="EMBL" id="MFC0622797.1"/>
    </source>
</evidence>
<feature type="region of interest" description="Disordered" evidence="1">
    <location>
        <begin position="139"/>
        <end position="158"/>
    </location>
</feature>
<protein>
    <recommendedName>
        <fullName evidence="4">Holliday junction resolvase</fullName>
    </recommendedName>
</protein>
<evidence type="ECO:0000313" key="3">
    <source>
        <dbReference type="Proteomes" id="UP001589890"/>
    </source>
</evidence>
<dbReference type="Proteomes" id="UP001589890">
    <property type="component" value="Unassembled WGS sequence"/>
</dbReference>
<gene>
    <name evidence="2" type="ORF">ACFFGN_01920</name>
</gene>
<proteinExistence type="predicted"/>
<feature type="region of interest" description="Disordered" evidence="1">
    <location>
        <begin position="1"/>
        <end position="29"/>
    </location>
</feature>
<name>A0ABV6QDU3_9ACTN</name>
<organism evidence="2 3">
    <name type="scientific">Kribbella deserti</name>
    <dbReference type="NCBI Taxonomy" id="1926257"/>
    <lineage>
        <taxon>Bacteria</taxon>
        <taxon>Bacillati</taxon>
        <taxon>Actinomycetota</taxon>
        <taxon>Actinomycetes</taxon>
        <taxon>Propionibacteriales</taxon>
        <taxon>Kribbellaceae</taxon>
        <taxon>Kribbella</taxon>
    </lineage>
</organism>
<reference evidence="2 3" key="1">
    <citation type="submission" date="2024-09" db="EMBL/GenBank/DDBJ databases">
        <authorList>
            <person name="Sun Q."/>
            <person name="Mori K."/>
        </authorList>
    </citation>
    <scope>NUCLEOTIDE SEQUENCE [LARGE SCALE GENOMIC DNA]</scope>
    <source>
        <strain evidence="2 3">CGMCC 1.15906</strain>
    </source>
</reference>
<evidence type="ECO:0000256" key="1">
    <source>
        <dbReference type="SAM" id="MobiDB-lite"/>
    </source>
</evidence>
<keyword evidence="3" id="KW-1185">Reference proteome</keyword>
<dbReference type="RefSeq" id="WP_380043474.1">
    <property type="nucleotide sequence ID" value="NZ_JBHLTC010000001.1"/>
</dbReference>
<dbReference type="Gene3D" id="3.40.1350.10">
    <property type="match status" value="1"/>
</dbReference>
<sequence>MNNHSNEPANLLEAERDSRRNLNQANRRRGRRWEAALRDGLRSYGFDAERLRDTGNRDEGDLVVRMSGSHVVIEAKDTAMRAGPFVDEAHLEANHFAEHRGLDVDDVEGIVIVKRRGRGFRKAFVLTTVEDYFQLPEAPLPKPASGPVHRLAGAGGAG</sequence>
<dbReference type="InterPro" id="IPR011856">
    <property type="entry name" value="tRNA_endonuc-like_dom_sf"/>
</dbReference>
<comment type="caution">
    <text evidence="2">The sequence shown here is derived from an EMBL/GenBank/DDBJ whole genome shotgun (WGS) entry which is preliminary data.</text>
</comment>
<dbReference type="EMBL" id="JBHLTC010000001">
    <property type="protein sequence ID" value="MFC0622797.1"/>
    <property type="molecule type" value="Genomic_DNA"/>
</dbReference>
<evidence type="ECO:0008006" key="4">
    <source>
        <dbReference type="Google" id="ProtNLM"/>
    </source>
</evidence>